<dbReference type="SMART" id="SM00028">
    <property type="entry name" value="TPR"/>
    <property type="match status" value="2"/>
</dbReference>
<reference evidence="2" key="1">
    <citation type="journal article" date="2019" name="Int. J. Syst. Evol. Microbiol.">
        <title>The Global Catalogue of Microorganisms (GCM) 10K type strain sequencing project: providing services to taxonomists for standard genome sequencing and annotation.</title>
        <authorList>
            <consortium name="The Broad Institute Genomics Platform"/>
            <consortium name="The Broad Institute Genome Sequencing Center for Infectious Disease"/>
            <person name="Wu L."/>
            <person name="Ma J."/>
        </authorList>
    </citation>
    <scope>NUCLEOTIDE SEQUENCE [LARGE SCALE GENOMIC DNA]</scope>
    <source>
        <strain evidence="2">JCM 17939</strain>
    </source>
</reference>
<sequence length="312" mass="33754">MAHCGGNPAAAVRHLADAIASAPQEPEPYAVLAELWRDKRSELADVVHDGGSPKTVLVQSFISFLENDMDGAALAIGSVTGFQPGVAWARAPWFSDERFLGAVSADALAEAAMRTMDYGHDLDTEAMRERFQPWFHAIDVVSARRPLPEALAKMAILLRACGLTDASLALCDRADAVERTMMTEVVRAGTWRMLGRPEQTAAAFERALALDPSNWSLYLDLADVRAEQGDLAAAVRLCDQGLEQEPTEITLRAARLAYRTRLTGSAAELSELLELAPHLPNASYRSQLIDHACAGPGLPVDLVATARRVQNV</sequence>
<gene>
    <name evidence="1" type="ORF">GCM10023196_104700</name>
</gene>
<evidence type="ECO:0000313" key="1">
    <source>
        <dbReference type="EMBL" id="GAA4640187.1"/>
    </source>
</evidence>
<name>A0ABP8UV55_9ACTN</name>
<dbReference type="Pfam" id="PF14559">
    <property type="entry name" value="TPR_19"/>
    <property type="match status" value="1"/>
</dbReference>
<evidence type="ECO:0008006" key="3">
    <source>
        <dbReference type="Google" id="ProtNLM"/>
    </source>
</evidence>
<dbReference type="InterPro" id="IPR019734">
    <property type="entry name" value="TPR_rpt"/>
</dbReference>
<organism evidence="1 2">
    <name type="scientific">Actinoallomurus vinaceus</name>
    <dbReference type="NCBI Taxonomy" id="1080074"/>
    <lineage>
        <taxon>Bacteria</taxon>
        <taxon>Bacillati</taxon>
        <taxon>Actinomycetota</taxon>
        <taxon>Actinomycetes</taxon>
        <taxon>Streptosporangiales</taxon>
        <taxon>Thermomonosporaceae</taxon>
        <taxon>Actinoallomurus</taxon>
    </lineage>
</organism>
<dbReference type="SUPFAM" id="SSF48452">
    <property type="entry name" value="TPR-like"/>
    <property type="match status" value="1"/>
</dbReference>
<keyword evidence="2" id="KW-1185">Reference proteome</keyword>
<proteinExistence type="predicted"/>
<evidence type="ECO:0000313" key="2">
    <source>
        <dbReference type="Proteomes" id="UP001501442"/>
    </source>
</evidence>
<dbReference type="Gene3D" id="1.25.40.10">
    <property type="entry name" value="Tetratricopeptide repeat domain"/>
    <property type="match status" value="1"/>
</dbReference>
<dbReference type="Proteomes" id="UP001501442">
    <property type="component" value="Unassembled WGS sequence"/>
</dbReference>
<accession>A0ABP8UV55</accession>
<protein>
    <recommendedName>
        <fullName evidence="3">Tetratricopeptide repeat protein</fullName>
    </recommendedName>
</protein>
<comment type="caution">
    <text evidence="1">The sequence shown here is derived from an EMBL/GenBank/DDBJ whole genome shotgun (WGS) entry which is preliminary data.</text>
</comment>
<dbReference type="InterPro" id="IPR011990">
    <property type="entry name" value="TPR-like_helical_dom_sf"/>
</dbReference>
<dbReference type="EMBL" id="BAABHK010000031">
    <property type="protein sequence ID" value="GAA4640187.1"/>
    <property type="molecule type" value="Genomic_DNA"/>
</dbReference>